<dbReference type="SUPFAM" id="SSF51206">
    <property type="entry name" value="cAMP-binding domain-like"/>
    <property type="match status" value="1"/>
</dbReference>
<evidence type="ECO:0000256" key="1">
    <source>
        <dbReference type="SAM" id="Phobius"/>
    </source>
</evidence>
<dbReference type="Gene3D" id="2.60.120.10">
    <property type="entry name" value="Jelly Rolls"/>
    <property type="match status" value="1"/>
</dbReference>
<protein>
    <submittedName>
        <fullName evidence="3">DUF1003 domain-containing protein</fullName>
    </submittedName>
</protein>
<dbReference type="InterPro" id="IPR010406">
    <property type="entry name" value="DUF1003"/>
</dbReference>
<keyword evidence="1" id="KW-0812">Transmembrane</keyword>
<evidence type="ECO:0000313" key="4">
    <source>
        <dbReference type="Proteomes" id="UP000779809"/>
    </source>
</evidence>
<dbReference type="SMART" id="SM00100">
    <property type="entry name" value="cNMP"/>
    <property type="match status" value="1"/>
</dbReference>
<dbReference type="InterPro" id="IPR014710">
    <property type="entry name" value="RmlC-like_jellyroll"/>
</dbReference>
<sequence length="286" mass="32093">MAEIVAMLAEAPLFSLMDEDERKVLAASMEARSVSKGETIFARGDAGDSLMLLSKGRVQVYVETTEGTKVILGEVEAGEMLGEISLFDPGARSATAVAVEDTEMLVLEHDDFWQVLQKKPHIALDILAVMGKRLRATDELLRTQASQNVNDVIEVETTTFQRVADWIAEFSGSMLFLALNFIWFSFWIAINQLPLGLPRFDPYPFGLLTMIVSLEAIFLSIFVLISQNRQSQKDRVKSDLEYQVNLKAELEVAQLHHKVDSVYEAMQSHFSKLEKEKRTQEKSASS</sequence>
<dbReference type="AlphaFoldDB" id="A0A932A8F8"/>
<dbReference type="InterPro" id="IPR018490">
    <property type="entry name" value="cNMP-bd_dom_sf"/>
</dbReference>
<dbReference type="PANTHER" id="PTHR41386:SF1">
    <property type="entry name" value="MEMBRANE PROTEIN"/>
    <property type="match status" value="1"/>
</dbReference>
<dbReference type="EMBL" id="JACPNR010000006">
    <property type="protein sequence ID" value="MBI2678076.1"/>
    <property type="molecule type" value="Genomic_DNA"/>
</dbReference>
<dbReference type="Proteomes" id="UP000779809">
    <property type="component" value="Unassembled WGS sequence"/>
</dbReference>
<dbReference type="Pfam" id="PF06210">
    <property type="entry name" value="DUF1003"/>
    <property type="match status" value="1"/>
</dbReference>
<keyword evidence="1" id="KW-1133">Transmembrane helix</keyword>
<dbReference type="PANTHER" id="PTHR41386">
    <property type="entry name" value="INTEGRAL MEMBRANE PROTEIN-RELATED"/>
    <property type="match status" value="1"/>
</dbReference>
<reference evidence="3" key="1">
    <citation type="submission" date="2020-07" db="EMBL/GenBank/DDBJ databases">
        <title>Huge and variable diversity of episymbiotic CPR bacteria and DPANN archaea in groundwater ecosystems.</title>
        <authorList>
            <person name="He C.Y."/>
            <person name="Keren R."/>
            <person name="Whittaker M."/>
            <person name="Farag I.F."/>
            <person name="Doudna J."/>
            <person name="Cate J.H.D."/>
            <person name="Banfield J.F."/>
        </authorList>
    </citation>
    <scope>NUCLEOTIDE SEQUENCE</scope>
    <source>
        <strain evidence="3">NC_groundwater_580_Pr5_B-0.1um_64_19</strain>
    </source>
</reference>
<organism evidence="3 4">
    <name type="scientific">Candidatus Korobacter versatilis</name>
    <dbReference type="NCBI Taxonomy" id="658062"/>
    <lineage>
        <taxon>Bacteria</taxon>
        <taxon>Pseudomonadati</taxon>
        <taxon>Acidobacteriota</taxon>
        <taxon>Terriglobia</taxon>
        <taxon>Terriglobales</taxon>
        <taxon>Candidatus Korobacteraceae</taxon>
        <taxon>Candidatus Korobacter</taxon>
    </lineage>
</organism>
<dbReference type="PROSITE" id="PS00889">
    <property type="entry name" value="CNMP_BINDING_2"/>
    <property type="match status" value="1"/>
</dbReference>
<name>A0A932A8F8_9BACT</name>
<dbReference type="InterPro" id="IPR000595">
    <property type="entry name" value="cNMP-bd_dom"/>
</dbReference>
<accession>A0A932A8F8</accession>
<feature type="transmembrane region" description="Helical" evidence="1">
    <location>
        <begin position="170"/>
        <end position="190"/>
    </location>
</feature>
<dbReference type="Pfam" id="PF00027">
    <property type="entry name" value="cNMP_binding"/>
    <property type="match status" value="1"/>
</dbReference>
<feature type="domain" description="Cyclic nucleotide-binding" evidence="2">
    <location>
        <begin position="13"/>
        <end position="116"/>
    </location>
</feature>
<evidence type="ECO:0000259" key="2">
    <source>
        <dbReference type="PROSITE" id="PS50042"/>
    </source>
</evidence>
<feature type="transmembrane region" description="Helical" evidence="1">
    <location>
        <begin position="202"/>
        <end position="225"/>
    </location>
</feature>
<comment type="caution">
    <text evidence="3">The sequence shown here is derived from an EMBL/GenBank/DDBJ whole genome shotgun (WGS) entry which is preliminary data.</text>
</comment>
<dbReference type="PRINTS" id="PR00103">
    <property type="entry name" value="CAMPKINASE"/>
</dbReference>
<evidence type="ECO:0000313" key="3">
    <source>
        <dbReference type="EMBL" id="MBI2678076.1"/>
    </source>
</evidence>
<keyword evidence="1" id="KW-0472">Membrane</keyword>
<gene>
    <name evidence="3" type="ORF">HYX28_04795</name>
</gene>
<dbReference type="InterPro" id="IPR018488">
    <property type="entry name" value="cNMP-bd_CS"/>
</dbReference>
<proteinExistence type="predicted"/>
<dbReference type="CDD" id="cd00038">
    <property type="entry name" value="CAP_ED"/>
    <property type="match status" value="1"/>
</dbReference>
<dbReference type="PROSITE" id="PS50042">
    <property type="entry name" value="CNMP_BINDING_3"/>
    <property type="match status" value="1"/>
</dbReference>